<evidence type="ECO:0000256" key="1">
    <source>
        <dbReference type="ARBA" id="ARBA00002190"/>
    </source>
</evidence>
<evidence type="ECO:0000313" key="8">
    <source>
        <dbReference type="EMBL" id="AGF54854.1"/>
    </source>
</evidence>
<dbReference type="PANTHER" id="PTHR33217">
    <property type="entry name" value="TRANSPOSASE FOR INSERTION SEQUENCE ELEMENT IS1081"/>
    <property type="match status" value="1"/>
</dbReference>
<proteinExistence type="inferred from homology"/>
<dbReference type="EMBL" id="CP004121">
    <property type="protein sequence ID" value="AGF59011.1"/>
    <property type="molecule type" value="Genomic_DNA"/>
</dbReference>
<dbReference type="OrthoDB" id="9779930at2"/>
<sequence length="406" mass="46196">MSLSRDELVKLILNNSDIKTAEDIQNTLKDLFGGLLQQALEAEMEQHLGYAKHDYGNKNTSNSRNGKSSKTMKSNLGLFDLDVPRDREGSFEPAIVKKHQTDVSHLESAVIGMYAKGMTTRDIATQINDIYGMDASPTLISNITDKVIPMLKEWQSRPLESIYPIIFMDAIHFKVRKDNTIVSKAAYAVIGVNLEGKKDVLGIWIGSAESSKYWLLVLNELKNRGVNDILIACVDGLNGFKEAIHAVFPNTEIQRCIIHQIRNSSKYLSYKDLKAFNADLKLVYKAPSEDVALAELDKLEEKWGDKYLIAIKSWRNNWDELATFFKYPPEIRKIIYTTNAMESYNRQLRKVTKSKSIFPNDEALLKILYLATVDITKKWTQGIKSWAQILAQLSIFFEGRLDEVLF</sequence>
<dbReference type="HOGENOM" id="CLU_036805_2_0_9"/>
<evidence type="ECO:0000256" key="4">
    <source>
        <dbReference type="ARBA" id="ARBA00023125"/>
    </source>
</evidence>
<dbReference type="GO" id="GO:0004803">
    <property type="term" value="F:transposase activity"/>
    <property type="evidence" value="ECO:0007669"/>
    <property type="project" value="UniProtKB-UniRule"/>
</dbReference>
<dbReference type="PATRIC" id="fig|931276.5.peg.1034"/>
<dbReference type="KEGG" id="csr:Cspa_c10780"/>
<feature type="compositionally biased region" description="Polar residues" evidence="7">
    <location>
        <begin position="57"/>
        <end position="72"/>
    </location>
</feature>
<keyword evidence="6" id="KW-0814">Transposable element</keyword>
<name>M1MA86_9CLOT</name>
<keyword evidence="4 6" id="KW-0238">DNA-binding</keyword>
<keyword evidence="3 6" id="KW-0815">Transposition</keyword>
<dbReference type="Proteomes" id="UP000011728">
    <property type="component" value="Chromosome"/>
</dbReference>
<dbReference type="PANTHER" id="PTHR33217:SF8">
    <property type="entry name" value="MUTATOR FAMILY TRANSPOSASE"/>
    <property type="match status" value="1"/>
</dbReference>
<dbReference type="RefSeq" id="WP_015391179.1">
    <property type="nucleotide sequence ID" value="NC_020291.1"/>
</dbReference>
<evidence type="ECO:0000256" key="2">
    <source>
        <dbReference type="ARBA" id="ARBA00010961"/>
    </source>
</evidence>
<comment type="function">
    <text evidence="1 6">Required for the transposition of the insertion element.</text>
</comment>
<evidence type="ECO:0000256" key="7">
    <source>
        <dbReference type="SAM" id="MobiDB-lite"/>
    </source>
</evidence>
<evidence type="ECO:0000256" key="3">
    <source>
        <dbReference type="ARBA" id="ARBA00022578"/>
    </source>
</evidence>
<dbReference type="InterPro" id="IPR001207">
    <property type="entry name" value="Transposase_mutator"/>
</dbReference>
<gene>
    <name evidence="8" type="ORF">Cspa_c10780</name>
    <name evidence="9" type="ORF">Cspa_c52660</name>
</gene>
<evidence type="ECO:0000313" key="9">
    <source>
        <dbReference type="EMBL" id="AGF59011.1"/>
    </source>
</evidence>
<keyword evidence="10" id="KW-1185">Reference proteome</keyword>
<reference evidence="8 10" key="1">
    <citation type="submission" date="2013-02" db="EMBL/GenBank/DDBJ databases">
        <title>Genome sequence of Clostridium saccharoperbutylacetonicum N1-4(HMT).</title>
        <authorList>
            <person name="Poehlein A."/>
            <person name="Daniel R."/>
        </authorList>
    </citation>
    <scope>NUCLEOTIDE SEQUENCE [LARGE SCALE GENOMIC DNA]</scope>
    <source>
        <strain evidence="8">N1-4</strain>
        <strain evidence="10">N1-4(HMT)</strain>
    </source>
</reference>
<dbReference type="AlphaFoldDB" id="M1MA86"/>
<accession>M1MA86</accession>
<evidence type="ECO:0000313" key="10">
    <source>
        <dbReference type="Proteomes" id="UP000011728"/>
    </source>
</evidence>
<dbReference type="KEGG" id="csr:Cspa_c52660"/>
<dbReference type="NCBIfam" id="NF033543">
    <property type="entry name" value="transpos_IS256"/>
    <property type="match status" value="1"/>
</dbReference>
<dbReference type="GO" id="GO:0003677">
    <property type="term" value="F:DNA binding"/>
    <property type="evidence" value="ECO:0007669"/>
    <property type="project" value="UniProtKB-UniRule"/>
</dbReference>
<dbReference type="GO" id="GO:0006313">
    <property type="term" value="P:DNA transposition"/>
    <property type="evidence" value="ECO:0007669"/>
    <property type="project" value="UniProtKB-UniRule"/>
</dbReference>
<dbReference type="PROSITE" id="PS01007">
    <property type="entry name" value="TRANSPOSASE_MUTATOR"/>
    <property type="match status" value="1"/>
</dbReference>
<dbReference type="eggNOG" id="COG3328">
    <property type="taxonomic scope" value="Bacteria"/>
</dbReference>
<protein>
    <recommendedName>
        <fullName evidence="6">Mutator family transposase</fullName>
    </recommendedName>
</protein>
<feature type="region of interest" description="Disordered" evidence="7">
    <location>
        <begin position="51"/>
        <end position="72"/>
    </location>
</feature>
<organism evidence="8 10">
    <name type="scientific">Clostridium saccharoperbutylacetonicum N1-4(HMT)</name>
    <dbReference type="NCBI Taxonomy" id="931276"/>
    <lineage>
        <taxon>Bacteria</taxon>
        <taxon>Bacillati</taxon>
        <taxon>Bacillota</taxon>
        <taxon>Clostridia</taxon>
        <taxon>Eubacteriales</taxon>
        <taxon>Clostridiaceae</taxon>
        <taxon>Clostridium</taxon>
    </lineage>
</organism>
<keyword evidence="5 6" id="KW-0233">DNA recombination</keyword>
<dbReference type="Pfam" id="PF00872">
    <property type="entry name" value="Transposase_mut"/>
    <property type="match status" value="1"/>
</dbReference>
<evidence type="ECO:0000256" key="6">
    <source>
        <dbReference type="RuleBase" id="RU365089"/>
    </source>
</evidence>
<evidence type="ECO:0000256" key="5">
    <source>
        <dbReference type="ARBA" id="ARBA00023172"/>
    </source>
</evidence>
<dbReference type="EMBL" id="CP004121">
    <property type="protein sequence ID" value="AGF54854.1"/>
    <property type="molecule type" value="Genomic_DNA"/>
</dbReference>
<comment type="similarity">
    <text evidence="2 6">Belongs to the transposase mutator family.</text>
</comment>